<dbReference type="GO" id="GO:0005737">
    <property type="term" value="C:cytoplasm"/>
    <property type="evidence" value="ECO:0007669"/>
    <property type="project" value="UniProtKB-SubCell"/>
</dbReference>
<feature type="active site" evidence="7 8">
    <location>
        <position position="357"/>
    </location>
</feature>
<dbReference type="SUPFAM" id="SSF53474">
    <property type="entry name" value="alpha/beta-Hydrolases"/>
    <property type="match status" value="1"/>
</dbReference>
<dbReference type="NCBIfam" id="TIGR01392">
    <property type="entry name" value="homoserO_Ac_trn"/>
    <property type="match status" value="1"/>
</dbReference>
<feature type="domain" description="AB hydrolase-1" evidence="9">
    <location>
        <begin position="51"/>
        <end position="361"/>
    </location>
</feature>
<dbReference type="Proteomes" id="UP000273643">
    <property type="component" value="Unassembled WGS sequence"/>
</dbReference>
<feature type="binding site" evidence="7">
    <location>
        <position position="358"/>
    </location>
    <ligand>
        <name>substrate</name>
    </ligand>
</feature>
<accession>A0A3N1P1K9</accession>
<protein>
    <recommendedName>
        <fullName evidence="7">Homoserine O-succinyltransferase</fullName>
        <shortName evidence="7">HST</shortName>
        <ecNumber evidence="7">2.3.1.46</ecNumber>
    </recommendedName>
    <alternativeName>
        <fullName evidence="7">Homoserine transsuccinylase</fullName>
        <shortName evidence="7">HTS</shortName>
    </alternativeName>
</protein>
<dbReference type="PIRSF" id="PIRSF000443">
    <property type="entry name" value="Homoser_Ac_trans"/>
    <property type="match status" value="1"/>
</dbReference>
<keyword evidence="11" id="KW-1185">Reference proteome</keyword>
<feature type="binding site" evidence="7">
    <location>
        <position position="227"/>
    </location>
    <ligand>
        <name>substrate</name>
    </ligand>
</feature>
<evidence type="ECO:0000256" key="2">
    <source>
        <dbReference type="ARBA" id="ARBA00022490"/>
    </source>
</evidence>
<dbReference type="OrthoDB" id="9800754at2"/>
<comment type="subunit">
    <text evidence="1 7">Homodimer.</text>
</comment>
<feature type="active site" evidence="7 8">
    <location>
        <position position="324"/>
    </location>
</feature>
<dbReference type="Pfam" id="PF00561">
    <property type="entry name" value="Abhydrolase_1"/>
    <property type="match status" value="1"/>
</dbReference>
<feature type="active site" description="Nucleophile" evidence="7 8">
    <location>
        <position position="157"/>
    </location>
</feature>
<keyword evidence="5 7" id="KW-0486">Methionine biosynthesis</keyword>
<reference evidence="10 11" key="1">
    <citation type="submission" date="2018-11" db="EMBL/GenBank/DDBJ databases">
        <title>Genomic Encyclopedia of Type Strains, Phase IV (KMG-IV): sequencing the most valuable type-strain genomes for metagenomic binning, comparative biology and taxonomic classification.</title>
        <authorList>
            <person name="Goeker M."/>
        </authorList>
    </citation>
    <scope>NUCLEOTIDE SEQUENCE [LARGE SCALE GENOMIC DNA]</scope>
    <source>
        <strain evidence="10 11">DSM 16974</strain>
    </source>
</reference>
<evidence type="ECO:0000259" key="9">
    <source>
        <dbReference type="Pfam" id="PF00561"/>
    </source>
</evidence>
<evidence type="ECO:0000256" key="7">
    <source>
        <dbReference type="HAMAP-Rule" id="MF_00296"/>
    </source>
</evidence>
<comment type="subcellular location">
    <subcellularLocation>
        <location evidence="7">Cytoplasm</location>
    </subcellularLocation>
</comment>
<evidence type="ECO:0000256" key="6">
    <source>
        <dbReference type="ARBA" id="ARBA00023315"/>
    </source>
</evidence>
<sequence>MPDTLPDDSVGLVTPQTLEFTEPLTLACGTTLERYELVYETYGTLNDDRSNAVLICHALSGNHHAAGYHSMDDRKPGWWDNYIGPGKAIDTNKFFVVCPNNLGGCSGSTGPRSTNPATGKPWGPDFPMLRVRDWVESQARLSDALGIERWAAIVGGSLGGMQVMRWALEYPDRLGHAVVIASAMKLSAQNIAFNETARQAIMSDPNFLDGRYLEHNTLPRSGLAVARMIGHITYLSDHAMGEKFGRELRSGSFVRGQHDPVEFQVESYLRYQGDSFANNFDANSYILITRALDYFDLAREYDDNPVQAFAEARCRFFVVSFSSDWRFSPQRSREIVDALLGARQPVTYTAIDSPYGHDAFLLPSERYREAFTRYMAGVARDAQRQEAKA</sequence>
<dbReference type="RefSeq" id="WP_123638456.1">
    <property type="nucleotide sequence ID" value="NZ_RJUK01000001.1"/>
</dbReference>
<comment type="pathway">
    <text evidence="7">Amino-acid biosynthesis; L-methionine biosynthesis via de novo pathway; O-succinyl-L-homoserine from L-homoserine: step 1/1.</text>
</comment>
<dbReference type="EMBL" id="RJUK01000001">
    <property type="protein sequence ID" value="ROQ21468.1"/>
    <property type="molecule type" value="Genomic_DNA"/>
</dbReference>
<evidence type="ECO:0000256" key="8">
    <source>
        <dbReference type="PIRSR" id="PIRSR000443-1"/>
    </source>
</evidence>
<evidence type="ECO:0000256" key="5">
    <source>
        <dbReference type="ARBA" id="ARBA00023167"/>
    </source>
</evidence>
<evidence type="ECO:0000256" key="3">
    <source>
        <dbReference type="ARBA" id="ARBA00022605"/>
    </source>
</evidence>
<name>A0A3N1P1K9_9GAMM</name>
<dbReference type="GO" id="GO:0009086">
    <property type="term" value="P:methionine biosynthetic process"/>
    <property type="evidence" value="ECO:0007669"/>
    <property type="project" value="UniProtKB-UniRule"/>
</dbReference>
<dbReference type="GO" id="GO:0008899">
    <property type="term" value="F:homoserine O-succinyltransferase activity"/>
    <property type="evidence" value="ECO:0007669"/>
    <property type="project" value="UniProtKB-UniRule"/>
</dbReference>
<comment type="caution">
    <text evidence="7">Lacks conserved residue(s) required for the propagation of feature annotation.</text>
</comment>
<dbReference type="EC" id="2.3.1.46" evidence="7"/>
<dbReference type="InterPro" id="IPR029058">
    <property type="entry name" value="AB_hydrolase_fold"/>
</dbReference>
<keyword evidence="4 7" id="KW-0808">Transferase</keyword>
<dbReference type="InterPro" id="IPR000073">
    <property type="entry name" value="AB_hydrolase_1"/>
</dbReference>
<dbReference type="PANTHER" id="PTHR32268">
    <property type="entry name" value="HOMOSERINE O-ACETYLTRANSFERASE"/>
    <property type="match status" value="1"/>
</dbReference>
<dbReference type="InterPro" id="IPR008220">
    <property type="entry name" value="HAT_MetX-like"/>
</dbReference>
<evidence type="ECO:0000313" key="10">
    <source>
        <dbReference type="EMBL" id="ROQ21468.1"/>
    </source>
</evidence>
<dbReference type="HAMAP" id="MF_00296">
    <property type="entry name" value="MetX_acyltransf"/>
    <property type="match status" value="1"/>
</dbReference>
<evidence type="ECO:0000313" key="11">
    <source>
        <dbReference type="Proteomes" id="UP000273643"/>
    </source>
</evidence>
<keyword evidence="2 7" id="KW-0963">Cytoplasm</keyword>
<evidence type="ECO:0000256" key="1">
    <source>
        <dbReference type="ARBA" id="ARBA00011738"/>
    </source>
</evidence>
<evidence type="ECO:0000256" key="4">
    <source>
        <dbReference type="ARBA" id="ARBA00022679"/>
    </source>
</evidence>
<keyword evidence="6 7" id="KW-0012">Acyltransferase</keyword>
<comment type="catalytic activity">
    <reaction evidence="7">
        <text>L-homoserine + succinyl-CoA = O-succinyl-L-homoserine + CoA</text>
        <dbReference type="Rhea" id="RHEA:22008"/>
        <dbReference type="ChEBI" id="CHEBI:57287"/>
        <dbReference type="ChEBI" id="CHEBI:57292"/>
        <dbReference type="ChEBI" id="CHEBI:57476"/>
        <dbReference type="ChEBI" id="CHEBI:57661"/>
        <dbReference type="EC" id="2.3.1.46"/>
    </reaction>
</comment>
<dbReference type="FunFam" id="1.10.1740.110:FF:000001">
    <property type="entry name" value="Homoserine O-acetyltransferase"/>
    <property type="match status" value="1"/>
</dbReference>
<gene>
    <name evidence="7" type="primary">metXS</name>
    <name evidence="10" type="ORF">EDC38_2092</name>
</gene>
<proteinExistence type="inferred from homology"/>
<dbReference type="GO" id="GO:0004414">
    <property type="term" value="F:homoserine O-acetyltransferase activity"/>
    <property type="evidence" value="ECO:0007669"/>
    <property type="project" value="UniProtKB-ARBA"/>
</dbReference>
<organism evidence="10 11">
    <name type="scientific">Marinimicrobium koreense</name>
    <dbReference type="NCBI Taxonomy" id="306545"/>
    <lineage>
        <taxon>Bacteria</taxon>
        <taxon>Pseudomonadati</taxon>
        <taxon>Pseudomonadota</taxon>
        <taxon>Gammaproteobacteria</taxon>
        <taxon>Cellvibrionales</taxon>
        <taxon>Cellvibrionaceae</taxon>
        <taxon>Marinimicrobium</taxon>
    </lineage>
</organism>
<comment type="similarity">
    <text evidence="7">Belongs to the AB hydrolase superfamily. MetX family.</text>
</comment>
<comment type="function">
    <text evidence="7">Transfers a succinyl group from succinyl-CoA to L-homoserine, forming succinyl-L-homoserine.</text>
</comment>
<dbReference type="GO" id="GO:0009092">
    <property type="term" value="P:homoserine metabolic process"/>
    <property type="evidence" value="ECO:0007669"/>
    <property type="project" value="TreeGrafter"/>
</dbReference>
<dbReference type="UniPathway" id="UPA00051">
    <property type="reaction ID" value="UER00075"/>
</dbReference>
<keyword evidence="3 7" id="KW-0028">Amino-acid biosynthesis</keyword>
<dbReference type="Gene3D" id="1.10.1740.110">
    <property type="match status" value="1"/>
</dbReference>
<dbReference type="AlphaFoldDB" id="A0A3N1P1K9"/>
<feature type="site" description="Important for acyl-CoA specificity" evidence="7">
    <location>
        <position position="326"/>
    </location>
</feature>
<dbReference type="PANTHER" id="PTHR32268:SF11">
    <property type="entry name" value="HOMOSERINE O-ACETYLTRANSFERASE"/>
    <property type="match status" value="1"/>
</dbReference>
<dbReference type="NCBIfam" id="NF001209">
    <property type="entry name" value="PRK00175.1"/>
    <property type="match status" value="1"/>
</dbReference>
<comment type="caution">
    <text evidence="10">The sequence shown here is derived from an EMBL/GenBank/DDBJ whole genome shotgun (WGS) entry which is preliminary data.</text>
</comment>
<dbReference type="Gene3D" id="3.40.50.1820">
    <property type="entry name" value="alpha/beta hydrolase"/>
    <property type="match status" value="1"/>
</dbReference>